<comment type="function">
    <text evidence="9">Fluoride-specific ion channel. Important for reducing fluoride concentration in the cell, thus reducing its toxicity.</text>
</comment>
<dbReference type="InterPro" id="IPR003691">
    <property type="entry name" value="FluC"/>
</dbReference>
<dbReference type="AlphaFoldDB" id="H0UNV5"/>
<dbReference type="RefSeq" id="WP_006582934.1">
    <property type="nucleotide sequence ID" value="NZ_CM001377.1"/>
</dbReference>
<keyword evidence="4 9" id="KW-1133">Transmembrane helix</keyword>
<feature type="transmembrane region" description="Helical" evidence="9">
    <location>
        <begin position="98"/>
        <end position="122"/>
    </location>
</feature>
<evidence type="ECO:0000256" key="8">
    <source>
        <dbReference type="ARBA" id="ARBA00035585"/>
    </source>
</evidence>
<evidence type="ECO:0000256" key="2">
    <source>
        <dbReference type="ARBA" id="ARBA00022475"/>
    </source>
</evidence>
<sequence>MRVEALYLMLAGGVGAICRYYLASTVQRLNSGSFPWGTFVVNVVGCLLAGFLVTFFAHRFHVSPAVRNAVLVGFIGAFTTFSSFMVDTLNLVRHSHWVAGFINLFMQNLAGMGAVVLGTLAASNM</sequence>
<keyword evidence="9" id="KW-0479">Metal-binding</keyword>
<dbReference type="PANTHER" id="PTHR28259">
    <property type="entry name" value="FLUORIDE EXPORT PROTEIN 1-RELATED"/>
    <property type="match status" value="1"/>
</dbReference>
<feature type="transmembrane region" description="Helical" evidence="9">
    <location>
        <begin position="69"/>
        <end position="86"/>
    </location>
</feature>
<dbReference type="EMBL" id="CM001377">
    <property type="protein sequence ID" value="EHM09441.1"/>
    <property type="molecule type" value="Genomic_DNA"/>
</dbReference>
<evidence type="ECO:0000256" key="5">
    <source>
        <dbReference type="ARBA" id="ARBA00023136"/>
    </source>
</evidence>
<comment type="activity regulation">
    <text evidence="9">Na(+) is not transported, but it plays an essential structural role and its presence is essential for fluoride channel function.</text>
</comment>
<proteinExistence type="inferred from homology"/>
<evidence type="ECO:0000256" key="6">
    <source>
        <dbReference type="ARBA" id="ARBA00023303"/>
    </source>
</evidence>
<dbReference type="PANTHER" id="PTHR28259:SF1">
    <property type="entry name" value="FLUORIDE EXPORT PROTEIN 1-RELATED"/>
    <property type="match status" value="1"/>
</dbReference>
<name>H0UNV5_9BACT</name>
<organism evidence="10 11">
    <name type="scientific">Thermanaerovibrio velox DSM 12556</name>
    <dbReference type="NCBI Taxonomy" id="926567"/>
    <lineage>
        <taxon>Bacteria</taxon>
        <taxon>Thermotogati</taxon>
        <taxon>Synergistota</taxon>
        <taxon>Synergistia</taxon>
        <taxon>Synergistales</taxon>
        <taxon>Synergistaceae</taxon>
        <taxon>Thermanaerovibrio</taxon>
    </lineage>
</organism>
<evidence type="ECO:0000256" key="3">
    <source>
        <dbReference type="ARBA" id="ARBA00022692"/>
    </source>
</evidence>
<comment type="similarity">
    <text evidence="7 9">Belongs to the fluoride channel Fluc/FEX (TC 1.A.43) family.</text>
</comment>
<dbReference type="Pfam" id="PF02537">
    <property type="entry name" value="CRCB"/>
    <property type="match status" value="1"/>
</dbReference>
<evidence type="ECO:0000256" key="9">
    <source>
        <dbReference type="HAMAP-Rule" id="MF_00454"/>
    </source>
</evidence>
<reference evidence="10 11" key="1">
    <citation type="submission" date="2011-10" db="EMBL/GenBank/DDBJ databases">
        <title>The Noncontiguous Finished genome of Thermanaerovibrio velox DSM 12556.</title>
        <authorList>
            <consortium name="US DOE Joint Genome Institute (JGI-PGF)"/>
            <person name="Lucas S."/>
            <person name="Copeland A."/>
            <person name="Lapidus A."/>
            <person name="Glavina del Rio T."/>
            <person name="Dalin E."/>
            <person name="Tice H."/>
            <person name="Bruce D."/>
            <person name="Goodwin L."/>
            <person name="Pitluck S."/>
            <person name="Peters L."/>
            <person name="Mikhailova N."/>
            <person name="Teshima H."/>
            <person name="Kyrpides N."/>
            <person name="Mavromatis K."/>
            <person name="Ivanova N."/>
            <person name="Markowitz V."/>
            <person name="Cheng J.-F."/>
            <person name="Hugenholtz P."/>
            <person name="Woyke T."/>
            <person name="Wu D."/>
            <person name="Spring S."/>
            <person name="Brambilla E.-M."/>
            <person name="Klenk H.-P."/>
            <person name="Eisen J.A."/>
        </authorList>
    </citation>
    <scope>NUCLEOTIDE SEQUENCE [LARGE SCALE GENOMIC DNA]</scope>
    <source>
        <strain evidence="10 11">DSM 12556</strain>
    </source>
</reference>
<dbReference type="GO" id="GO:0005886">
    <property type="term" value="C:plasma membrane"/>
    <property type="evidence" value="ECO:0007669"/>
    <property type="project" value="UniProtKB-SubCell"/>
</dbReference>
<feature type="transmembrane region" description="Helical" evidence="9">
    <location>
        <begin position="34"/>
        <end position="57"/>
    </location>
</feature>
<comment type="catalytic activity">
    <reaction evidence="8">
        <text>fluoride(in) = fluoride(out)</text>
        <dbReference type="Rhea" id="RHEA:76159"/>
        <dbReference type="ChEBI" id="CHEBI:17051"/>
    </reaction>
    <physiologicalReaction direction="left-to-right" evidence="8">
        <dbReference type="Rhea" id="RHEA:76160"/>
    </physiologicalReaction>
</comment>
<evidence type="ECO:0000256" key="1">
    <source>
        <dbReference type="ARBA" id="ARBA00004651"/>
    </source>
</evidence>
<keyword evidence="3 9" id="KW-0812">Transmembrane</keyword>
<accession>H0UNV5</accession>
<protein>
    <recommendedName>
        <fullName evidence="9">Fluoride-specific ion channel FluC</fullName>
    </recommendedName>
</protein>
<gene>
    <name evidence="9" type="primary">fluC</name>
    <name evidence="9" type="synonym">crcB</name>
    <name evidence="10" type="ORF">TheveDRAFT_0265</name>
</gene>
<dbReference type="HAMAP" id="MF_00454">
    <property type="entry name" value="FluC"/>
    <property type="match status" value="1"/>
</dbReference>
<keyword evidence="9" id="KW-0915">Sodium</keyword>
<dbReference type="OrthoDB" id="9806299at2"/>
<keyword evidence="9" id="KW-0406">Ion transport</keyword>
<keyword evidence="5 9" id="KW-0472">Membrane</keyword>
<keyword evidence="6 9" id="KW-0407">Ion channel</keyword>
<dbReference type="HOGENOM" id="CLU_114342_3_2_0"/>
<feature type="binding site" evidence="9">
    <location>
        <position position="76"/>
    </location>
    <ligand>
        <name>Na(+)</name>
        <dbReference type="ChEBI" id="CHEBI:29101"/>
        <note>structural</note>
    </ligand>
</feature>
<dbReference type="GO" id="GO:0140114">
    <property type="term" value="P:cellular detoxification of fluoride"/>
    <property type="evidence" value="ECO:0007669"/>
    <property type="project" value="UniProtKB-UniRule"/>
</dbReference>
<evidence type="ECO:0000313" key="10">
    <source>
        <dbReference type="EMBL" id="EHM09441.1"/>
    </source>
</evidence>
<keyword evidence="9" id="KW-0813">Transport</keyword>
<evidence type="ECO:0000313" key="11">
    <source>
        <dbReference type="Proteomes" id="UP000005730"/>
    </source>
</evidence>
<dbReference type="STRING" id="926567.TheveDRAFT_0265"/>
<dbReference type="eggNOG" id="COG0239">
    <property type="taxonomic scope" value="Bacteria"/>
</dbReference>
<dbReference type="Proteomes" id="UP000005730">
    <property type="component" value="Chromosome"/>
</dbReference>
<keyword evidence="11" id="KW-1185">Reference proteome</keyword>
<comment type="subcellular location">
    <subcellularLocation>
        <location evidence="1 9">Cell membrane</location>
        <topology evidence="1 9">Multi-pass membrane protein</topology>
    </subcellularLocation>
</comment>
<feature type="transmembrane region" description="Helical" evidence="9">
    <location>
        <begin position="5"/>
        <end position="22"/>
    </location>
</feature>
<dbReference type="GO" id="GO:0062054">
    <property type="term" value="F:fluoride channel activity"/>
    <property type="evidence" value="ECO:0007669"/>
    <property type="project" value="UniProtKB-UniRule"/>
</dbReference>
<evidence type="ECO:0000256" key="4">
    <source>
        <dbReference type="ARBA" id="ARBA00022989"/>
    </source>
</evidence>
<keyword evidence="2 9" id="KW-1003">Cell membrane</keyword>
<dbReference type="GO" id="GO:0046872">
    <property type="term" value="F:metal ion binding"/>
    <property type="evidence" value="ECO:0007669"/>
    <property type="project" value="UniProtKB-KW"/>
</dbReference>
<evidence type="ECO:0000256" key="7">
    <source>
        <dbReference type="ARBA" id="ARBA00035120"/>
    </source>
</evidence>
<dbReference type="NCBIfam" id="TIGR00494">
    <property type="entry name" value="crcB"/>
    <property type="match status" value="1"/>
</dbReference>
<feature type="binding site" evidence="9">
    <location>
        <position position="79"/>
    </location>
    <ligand>
        <name>Na(+)</name>
        <dbReference type="ChEBI" id="CHEBI:29101"/>
        <note>structural</note>
    </ligand>
</feature>